<gene>
    <name evidence="8" type="ORF">GMPD_20180</name>
    <name evidence="9" type="ORF">M1B72_11740</name>
</gene>
<evidence type="ECO:0000256" key="5">
    <source>
        <dbReference type="ARBA" id="ARBA00023136"/>
    </source>
</evidence>
<evidence type="ECO:0000313" key="9">
    <source>
        <dbReference type="EMBL" id="UPU34127.1"/>
    </source>
</evidence>
<keyword evidence="5 6" id="KW-0472">Membrane</keyword>
<reference evidence="8" key="2">
    <citation type="journal article" date="2021" name="Int. J. Syst. Evol. Microbiol.">
        <title>Geomonas silvestris sp. nov., Geomonas paludis sp. nov. and Geomonas limicola sp. nov., isolated from terrestrial environments, and emended description of the genus Geomonas.</title>
        <authorList>
            <person name="Itoh H."/>
            <person name="Xu Z."/>
            <person name="Masuda Y."/>
            <person name="Ushijima N."/>
            <person name="Hayakawa C."/>
            <person name="Shiratori Y."/>
            <person name="Senoo K."/>
        </authorList>
    </citation>
    <scope>NUCLEOTIDE SEQUENCE</scope>
    <source>
        <strain evidence="8">Red736</strain>
    </source>
</reference>
<dbReference type="GO" id="GO:0016020">
    <property type="term" value="C:membrane"/>
    <property type="evidence" value="ECO:0007669"/>
    <property type="project" value="UniProtKB-SubCell"/>
</dbReference>
<dbReference type="EMBL" id="CP096574">
    <property type="protein sequence ID" value="UPU34127.1"/>
    <property type="molecule type" value="Genomic_DNA"/>
</dbReference>
<dbReference type="PIRSF" id="PIRSF006060">
    <property type="entry name" value="AA_transporter"/>
    <property type="match status" value="1"/>
</dbReference>
<evidence type="ECO:0000256" key="2">
    <source>
        <dbReference type="ARBA" id="ARBA00022448"/>
    </source>
</evidence>
<organism evidence="8 10">
    <name type="scientific">Geomonas paludis</name>
    <dbReference type="NCBI Taxonomy" id="2740185"/>
    <lineage>
        <taxon>Bacteria</taxon>
        <taxon>Pseudomonadati</taxon>
        <taxon>Thermodesulfobacteriota</taxon>
        <taxon>Desulfuromonadia</taxon>
        <taxon>Geobacterales</taxon>
        <taxon>Geobacteraceae</taxon>
        <taxon>Geomonas</taxon>
    </lineage>
</organism>
<accession>A0A6V8MY14</accession>
<keyword evidence="3 6" id="KW-0812">Transmembrane</keyword>
<evidence type="ECO:0000256" key="6">
    <source>
        <dbReference type="SAM" id="Phobius"/>
    </source>
</evidence>
<feature type="transmembrane region" description="Helical" evidence="6">
    <location>
        <begin position="140"/>
        <end position="158"/>
    </location>
</feature>
<keyword evidence="4 6" id="KW-1133">Transmembrane helix</keyword>
<dbReference type="InterPro" id="IPR004841">
    <property type="entry name" value="AA-permease/SLC12A_dom"/>
</dbReference>
<dbReference type="RefSeq" id="WP_183346942.1">
    <property type="nucleotide sequence ID" value="NZ_BLXY01000003.1"/>
</dbReference>
<feature type="transmembrane region" description="Helical" evidence="6">
    <location>
        <begin position="297"/>
        <end position="316"/>
    </location>
</feature>
<comment type="subcellular location">
    <subcellularLocation>
        <location evidence="1">Membrane</location>
        <topology evidence="1">Multi-pass membrane protein</topology>
    </subcellularLocation>
</comment>
<evidence type="ECO:0000313" key="10">
    <source>
        <dbReference type="Proteomes" id="UP000568888"/>
    </source>
</evidence>
<dbReference type="PANTHER" id="PTHR43495:SF5">
    <property type="entry name" value="GAMMA-AMINOBUTYRIC ACID PERMEASE"/>
    <property type="match status" value="1"/>
</dbReference>
<reference evidence="10" key="1">
    <citation type="submission" date="2020-06" db="EMBL/GenBank/DDBJ databases">
        <title>Draft genomic sequecing of Geomonas sp. Red736.</title>
        <authorList>
            <person name="Itoh H."/>
            <person name="Xu Z.X."/>
            <person name="Ushijima N."/>
            <person name="Masuda Y."/>
            <person name="Shiratori Y."/>
            <person name="Senoo K."/>
        </authorList>
    </citation>
    <scope>NUCLEOTIDE SEQUENCE [LARGE SCALE GENOMIC DNA]</scope>
    <source>
        <strain evidence="10">Red736</strain>
    </source>
</reference>
<feature type="transmembrane region" description="Helical" evidence="6">
    <location>
        <begin position="352"/>
        <end position="370"/>
    </location>
</feature>
<sequence length="503" mass="54379">MTDQVKEVHLLETGFESFDDGGLKRGLKDRHVMMIALGGIIGSAFFLGTGSIVKDVGPSAFITYALGGLIVYLVMIALGELAVAIPISGSFVTYASEFISPSWAAGVGWSYVFNWMAYIPAECIAGGIIMKTFVPGTSEFMWAVLFGIVITVVNISHVEAFGEIEFWLSIVKVMAIVVFCVVAVLIYFNVIPNQHPAGLGTTYLTGNGGIFPNGGFVLLTTMVMLLVNFQGVEIIGLTAGEAKDPSKTIPTAVRSITIRVIMLFMVPVFLLVTIFPWANAGVEGGSVFAAALEQYGLHWAAGLFSFVVLTAALSCANSGLYSTVRVTWAMAREGMAPKFLGALNKHQVPGNAALFVIAGVWFFLAGSYFFAASKVFVALLSISGFTGTIAWISIIWSQLNFRKRLVANGYSTKDLKYVAPGFPYLAHLGIWSMVGCLVFTAFNESLRIGFYAGVPLLILPIVIHKMRKVDHELLAKLHSKVRFDDLFKPRTNCAVDYAAAETD</sequence>
<feature type="domain" description="Amino acid permease/ SLC12A" evidence="7">
    <location>
        <begin position="31"/>
        <end position="467"/>
    </location>
</feature>
<feature type="transmembrane region" description="Helical" evidence="6">
    <location>
        <begin position="210"/>
        <end position="235"/>
    </location>
</feature>
<dbReference type="Pfam" id="PF00324">
    <property type="entry name" value="AA_permease"/>
    <property type="match status" value="1"/>
</dbReference>
<evidence type="ECO:0000256" key="4">
    <source>
        <dbReference type="ARBA" id="ARBA00022989"/>
    </source>
</evidence>
<evidence type="ECO:0000313" key="8">
    <source>
        <dbReference type="EMBL" id="GFO64099.1"/>
    </source>
</evidence>
<dbReference type="FunFam" id="1.20.1740.10:FF:000001">
    <property type="entry name" value="Amino acid permease"/>
    <property type="match status" value="1"/>
</dbReference>
<dbReference type="Gene3D" id="1.20.1740.10">
    <property type="entry name" value="Amino acid/polyamine transporter I"/>
    <property type="match status" value="1"/>
</dbReference>
<feature type="transmembrane region" description="Helical" evidence="6">
    <location>
        <begin position="376"/>
        <end position="396"/>
    </location>
</feature>
<dbReference type="EMBL" id="BLXY01000003">
    <property type="protein sequence ID" value="GFO64099.1"/>
    <property type="molecule type" value="Genomic_DNA"/>
</dbReference>
<dbReference type="Proteomes" id="UP000831485">
    <property type="component" value="Chromosome"/>
</dbReference>
<feature type="transmembrane region" description="Helical" evidence="6">
    <location>
        <begin position="59"/>
        <end position="79"/>
    </location>
</feature>
<feature type="transmembrane region" description="Helical" evidence="6">
    <location>
        <begin position="170"/>
        <end position="190"/>
    </location>
</feature>
<feature type="transmembrane region" description="Helical" evidence="6">
    <location>
        <begin position="448"/>
        <end position="466"/>
    </location>
</feature>
<evidence type="ECO:0000259" key="7">
    <source>
        <dbReference type="Pfam" id="PF00324"/>
    </source>
</evidence>
<dbReference type="Proteomes" id="UP000568888">
    <property type="component" value="Unassembled WGS sequence"/>
</dbReference>
<dbReference type="GO" id="GO:0055085">
    <property type="term" value="P:transmembrane transport"/>
    <property type="evidence" value="ECO:0007669"/>
    <property type="project" value="InterPro"/>
</dbReference>
<dbReference type="AlphaFoldDB" id="A0A6V8MY14"/>
<evidence type="ECO:0000256" key="3">
    <source>
        <dbReference type="ARBA" id="ARBA00022692"/>
    </source>
</evidence>
<reference evidence="9" key="3">
    <citation type="submission" date="2022-04" db="EMBL/GenBank/DDBJ databases">
        <authorList>
            <person name="Liu G."/>
        </authorList>
    </citation>
    <scope>NUCLEOTIDE SEQUENCE</scope>
    <source>
        <strain evidence="9">RG22</strain>
    </source>
</reference>
<dbReference type="PANTHER" id="PTHR43495">
    <property type="entry name" value="GABA PERMEASE"/>
    <property type="match status" value="1"/>
</dbReference>
<protein>
    <submittedName>
        <fullName evidence="8">Amino acid permease</fullName>
    </submittedName>
</protein>
<feature type="transmembrane region" description="Helical" evidence="6">
    <location>
        <begin position="256"/>
        <end position="277"/>
    </location>
</feature>
<keyword evidence="2" id="KW-0813">Transport</keyword>
<evidence type="ECO:0000313" key="11">
    <source>
        <dbReference type="Proteomes" id="UP000831485"/>
    </source>
</evidence>
<proteinExistence type="predicted"/>
<feature type="transmembrane region" description="Helical" evidence="6">
    <location>
        <begin position="417"/>
        <end position="442"/>
    </location>
</feature>
<feature type="transmembrane region" description="Helical" evidence="6">
    <location>
        <begin position="91"/>
        <end position="112"/>
    </location>
</feature>
<keyword evidence="11" id="KW-1185">Reference proteome</keyword>
<name>A0A6V8MY14_9BACT</name>
<evidence type="ECO:0000256" key="1">
    <source>
        <dbReference type="ARBA" id="ARBA00004141"/>
    </source>
</evidence>
<feature type="transmembrane region" description="Helical" evidence="6">
    <location>
        <begin position="32"/>
        <end position="53"/>
    </location>
</feature>